<dbReference type="AlphaFoldDB" id="A0A9D4H5M8"/>
<dbReference type="Gene3D" id="2.10.60.10">
    <property type="entry name" value="CD59"/>
    <property type="match status" value="1"/>
</dbReference>
<dbReference type="SMART" id="SM00327">
    <property type="entry name" value="VWA"/>
    <property type="match status" value="1"/>
</dbReference>
<dbReference type="InterPro" id="IPR002035">
    <property type="entry name" value="VWF_A"/>
</dbReference>
<reference evidence="3" key="2">
    <citation type="submission" date="2020-11" db="EMBL/GenBank/DDBJ databases">
        <authorList>
            <person name="McCartney M.A."/>
            <person name="Auch B."/>
            <person name="Kono T."/>
            <person name="Mallez S."/>
            <person name="Becker A."/>
            <person name="Gohl D.M."/>
            <person name="Silverstein K.A.T."/>
            <person name="Koren S."/>
            <person name="Bechman K.B."/>
            <person name="Herman A."/>
            <person name="Abrahante J.E."/>
            <person name="Garbe J."/>
        </authorList>
    </citation>
    <scope>NUCLEOTIDE SEQUENCE</scope>
    <source>
        <strain evidence="3">Duluth1</strain>
        <tissue evidence="3">Whole animal</tissue>
    </source>
</reference>
<feature type="domain" description="VWFA" evidence="2">
    <location>
        <begin position="140"/>
        <end position="323"/>
    </location>
</feature>
<evidence type="ECO:0000259" key="2">
    <source>
        <dbReference type="PROSITE" id="PS50234"/>
    </source>
</evidence>
<dbReference type="InterPro" id="IPR050525">
    <property type="entry name" value="ECM_Assembly_Org"/>
</dbReference>
<keyword evidence="1" id="KW-0732">Signal</keyword>
<dbReference type="Pfam" id="PF00092">
    <property type="entry name" value="VWA"/>
    <property type="match status" value="1"/>
</dbReference>
<dbReference type="InterPro" id="IPR036465">
    <property type="entry name" value="vWFA_dom_sf"/>
</dbReference>
<dbReference type="Proteomes" id="UP000828390">
    <property type="component" value="Unassembled WGS sequence"/>
</dbReference>
<evidence type="ECO:0000256" key="1">
    <source>
        <dbReference type="SAM" id="SignalP"/>
    </source>
</evidence>
<dbReference type="PANTHER" id="PTHR24020">
    <property type="entry name" value="COLLAGEN ALPHA"/>
    <property type="match status" value="1"/>
</dbReference>
<sequence length="329" mass="36172">MWIQRLFIAALLPVAAFSQYADVGTQAHQLRRQSNPDFALTCYHCEVSVLNFKDCNSTKACEQGNQCLLREMMSTVDGHHDYLMACGTAYDCDGGEMPFPVGKRDVNRRNIAVSCCSNNLCNTPPPPTTVHTDPAACMRDVVLIVQDSRNLTSTARRVALKAMLHGIVDAVHIGTDGALLELSFIEGNKMNHQWDLDHYANKKALQSAISRMNPDGHGGVVDINATLTYIRDVALTSRNGDRPNVPNDIIIMVESQIHVNASSFQGWNWTEQELRKLSGDVIVIEVGTNEGNDAHQIANLATDSNHVIKVADYLALQNISARLVSLLCS</sequence>
<organism evidence="3 4">
    <name type="scientific">Dreissena polymorpha</name>
    <name type="common">Zebra mussel</name>
    <name type="synonym">Mytilus polymorpha</name>
    <dbReference type="NCBI Taxonomy" id="45954"/>
    <lineage>
        <taxon>Eukaryota</taxon>
        <taxon>Metazoa</taxon>
        <taxon>Spiralia</taxon>
        <taxon>Lophotrochozoa</taxon>
        <taxon>Mollusca</taxon>
        <taxon>Bivalvia</taxon>
        <taxon>Autobranchia</taxon>
        <taxon>Heteroconchia</taxon>
        <taxon>Euheterodonta</taxon>
        <taxon>Imparidentia</taxon>
        <taxon>Neoheterodontei</taxon>
        <taxon>Myida</taxon>
        <taxon>Dreissenoidea</taxon>
        <taxon>Dreissenidae</taxon>
        <taxon>Dreissena</taxon>
    </lineage>
</organism>
<gene>
    <name evidence="3" type="ORF">DPMN_127648</name>
</gene>
<feature type="signal peptide" evidence="1">
    <location>
        <begin position="1"/>
        <end position="18"/>
    </location>
</feature>
<keyword evidence="4" id="KW-1185">Reference proteome</keyword>
<protein>
    <recommendedName>
        <fullName evidence="2">VWFA domain-containing protein</fullName>
    </recommendedName>
</protein>
<dbReference type="Gene3D" id="3.40.50.410">
    <property type="entry name" value="von Willebrand factor, type A domain"/>
    <property type="match status" value="1"/>
</dbReference>
<dbReference type="OrthoDB" id="10556185at2759"/>
<name>A0A9D4H5M8_DREPO</name>
<comment type="caution">
    <text evidence="3">The sequence shown here is derived from an EMBL/GenBank/DDBJ whole genome shotgun (WGS) entry which is preliminary data.</text>
</comment>
<proteinExistence type="predicted"/>
<feature type="chain" id="PRO_5038405995" description="VWFA domain-containing protein" evidence="1">
    <location>
        <begin position="19"/>
        <end position="329"/>
    </location>
</feature>
<dbReference type="SUPFAM" id="SSF53300">
    <property type="entry name" value="vWA-like"/>
    <property type="match status" value="1"/>
</dbReference>
<dbReference type="PANTHER" id="PTHR24020:SF84">
    <property type="entry name" value="VWFA DOMAIN-CONTAINING PROTEIN"/>
    <property type="match status" value="1"/>
</dbReference>
<evidence type="ECO:0000313" key="4">
    <source>
        <dbReference type="Proteomes" id="UP000828390"/>
    </source>
</evidence>
<dbReference type="PROSITE" id="PS50234">
    <property type="entry name" value="VWFA"/>
    <property type="match status" value="1"/>
</dbReference>
<reference evidence="3" key="1">
    <citation type="journal article" date="2019" name="bioRxiv">
        <title>The Genome of the Zebra Mussel, Dreissena polymorpha: A Resource for Invasive Species Research.</title>
        <authorList>
            <person name="McCartney M.A."/>
            <person name="Auch B."/>
            <person name="Kono T."/>
            <person name="Mallez S."/>
            <person name="Zhang Y."/>
            <person name="Obille A."/>
            <person name="Becker A."/>
            <person name="Abrahante J.E."/>
            <person name="Garbe J."/>
            <person name="Badalamenti J.P."/>
            <person name="Herman A."/>
            <person name="Mangelson H."/>
            <person name="Liachko I."/>
            <person name="Sullivan S."/>
            <person name="Sone E.D."/>
            <person name="Koren S."/>
            <person name="Silverstein K.A.T."/>
            <person name="Beckman K.B."/>
            <person name="Gohl D.M."/>
        </authorList>
    </citation>
    <scope>NUCLEOTIDE SEQUENCE</scope>
    <source>
        <strain evidence="3">Duluth1</strain>
        <tissue evidence="3">Whole animal</tissue>
    </source>
</reference>
<evidence type="ECO:0000313" key="3">
    <source>
        <dbReference type="EMBL" id="KAH3825767.1"/>
    </source>
</evidence>
<dbReference type="SUPFAM" id="SSF57302">
    <property type="entry name" value="Snake toxin-like"/>
    <property type="match status" value="1"/>
</dbReference>
<dbReference type="EMBL" id="JAIWYP010000005">
    <property type="protein sequence ID" value="KAH3825767.1"/>
    <property type="molecule type" value="Genomic_DNA"/>
</dbReference>
<dbReference type="InterPro" id="IPR045860">
    <property type="entry name" value="Snake_toxin-like_sf"/>
</dbReference>
<accession>A0A9D4H5M8</accession>